<organism evidence="1 2">
    <name type="scientific">Anas platyrhynchos</name>
    <name type="common">Mallard</name>
    <name type="synonym">Anas boschas</name>
    <dbReference type="NCBI Taxonomy" id="8839"/>
    <lineage>
        <taxon>Eukaryota</taxon>
        <taxon>Metazoa</taxon>
        <taxon>Chordata</taxon>
        <taxon>Craniata</taxon>
        <taxon>Vertebrata</taxon>
        <taxon>Euteleostomi</taxon>
        <taxon>Archelosauria</taxon>
        <taxon>Archosauria</taxon>
        <taxon>Dinosauria</taxon>
        <taxon>Saurischia</taxon>
        <taxon>Theropoda</taxon>
        <taxon>Coelurosauria</taxon>
        <taxon>Aves</taxon>
        <taxon>Neognathae</taxon>
        <taxon>Galloanserae</taxon>
        <taxon>Anseriformes</taxon>
        <taxon>Anatidae</taxon>
        <taxon>Anatinae</taxon>
        <taxon>Anas</taxon>
    </lineage>
</organism>
<dbReference type="Proteomes" id="UP000296049">
    <property type="component" value="Unassembled WGS sequence"/>
</dbReference>
<sequence length="101" mass="10785">MLSGCSSSGQEGIASAHHQLVLQHSPSLAHRALKATGEAFKPTHHRPTTTPQHCLDACCRAEAVARDELNPDTRKDSARSSACKTAALTLPLKGFLQEKSL</sequence>
<name>R0KAY8_ANAPL</name>
<evidence type="ECO:0000313" key="1">
    <source>
        <dbReference type="EMBL" id="EOB07491.1"/>
    </source>
</evidence>
<gene>
    <name evidence="1" type="ORF">Anapl_01999</name>
</gene>
<dbReference type="EMBL" id="KB742523">
    <property type="protein sequence ID" value="EOB07491.1"/>
    <property type="molecule type" value="Genomic_DNA"/>
</dbReference>
<dbReference type="AlphaFoldDB" id="R0KAY8"/>
<keyword evidence="2" id="KW-1185">Reference proteome</keyword>
<evidence type="ECO:0000313" key="2">
    <source>
        <dbReference type="Proteomes" id="UP000296049"/>
    </source>
</evidence>
<reference evidence="2" key="1">
    <citation type="journal article" date="2013" name="Nat. Genet.">
        <title>The duck genome and transcriptome provide insight into an avian influenza virus reservoir species.</title>
        <authorList>
            <person name="Huang Y."/>
            <person name="Li Y."/>
            <person name="Burt D.W."/>
            <person name="Chen H."/>
            <person name="Zhang Y."/>
            <person name="Qian W."/>
            <person name="Kim H."/>
            <person name="Gan S."/>
            <person name="Zhao Y."/>
            <person name="Li J."/>
            <person name="Yi K."/>
            <person name="Feng H."/>
            <person name="Zhu P."/>
            <person name="Li B."/>
            <person name="Liu Q."/>
            <person name="Fairley S."/>
            <person name="Magor K.E."/>
            <person name="Du Z."/>
            <person name="Hu X."/>
            <person name="Goodman L."/>
            <person name="Tafer H."/>
            <person name="Vignal A."/>
            <person name="Lee T."/>
            <person name="Kim K.W."/>
            <person name="Sheng Z."/>
            <person name="An Y."/>
            <person name="Searle S."/>
            <person name="Herrero J."/>
            <person name="Groenen M.A."/>
            <person name="Crooijmans R.P."/>
            <person name="Faraut T."/>
            <person name="Cai Q."/>
            <person name="Webster R.G."/>
            <person name="Aldridge J.R."/>
            <person name="Warren W.C."/>
            <person name="Bartschat S."/>
            <person name="Kehr S."/>
            <person name="Marz M."/>
            <person name="Stadler P.F."/>
            <person name="Smith J."/>
            <person name="Kraus R.H."/>
            <person name="Zhao Y."/>
            <person name="Ren L."/>
            <person name="Fei J."/>
            <person name="Morisson M."/>
            <person name="Kaiser P."/>
            <person name="Griffin D.K."/>
            <person name="Rao M."/>
            <person name="Pitel F."/>
            <person name="Wang J."/>
            <person name="Li N."/>
        </authorList>
    </citation>
    <scope>NUCLEOTIDE SEQUENCE [LARGE SCALE GENOMIC DNA]</scope>
</reference>
<accession>R0KAY8</accession>
<proteinExistence type="predicted"/>
<protein>
    <submittedName>
        <fullName evidence="1">Uncharacterized protein</fullName>
    </submittedName>
</protein>